<reference evidence="3 4" key="1">
    <citation type="submission" date="2023-05" db="EMBL/GenBank/DDBJ databases">
        <title>Sedimentitalea sp. nov. JM2-8.</title>
        <authorList>
            <person name="Huang J."/>
        </authorList>
    </citation>
    <scope>NUCLEOTIDE SEQUENCE [LARGE SCALE GENOMIC DNA]</scope>
    <source>
        <strain evidence="3 4">JM2-8</strain>
    </source>
</reference>
<keyword evidence="1" id="KW-1133">Transmembrane helix</keyword>
<protein>
    <recommendedName>
        <fullName evidence="2">CAAX prenyl protease 2/Lysostaphin resistance protein A-like domain-containing protein</fullName>
    </recommendedName>
</protein>
<evidence type="ECO:0000313" key="4">
    <source>
        <dbReference type="Proteomes" id="UP001227126"/>
    </source>
</evidence>
<feature type="transmembrane region" description="Helical" evidence="1">
    <location>
        <begin position="213"/>
        <end position="232"/>
    </location>
</feature>
<dbReference type="Pfam" id="PF02517">
    <property type="entry name" value="Rce1-like"/>
    <property type="match status" value="1"/>
</dbReference>
<dbReference type="InterPro" id="IPR003675">
    <property type="entry name" value="Rce1/LyrA-like_dom"/>
</dbReference>
<proteinExistence type="predicted"/>
<sequence>MQVALAITFFALVAFSETLRHGVFGLSPSDMSRAIYGALGLGAVLILRGDLVSCLFRSGSALYGREQYSWSWSRTALGLFLSPLLWVIPVVYGFAWTQINVDSGLTMSVLEAALIQTLLVGLAEGLFFREAVIKAFGESRGQVYVISALSVFVFSLPAGVPFAMMATGAALYFLTLRLIGTNIAVVAIIHGATIVMFSRILSLALTDGEIWSYAAYFLAASAALSGLIHYLFATRRREPAYA</sequence>
<keyword evidence="1" id="KW-0472">Membrane</keyword>
<feature type="transmembrane region" description="Helical" evidence="1">
    <location>
        <begin position="36"/>
        <end position="56"/>
    </location>
</feature>
<dbReference type="EMBL" id="JASNJE010000005">
    <property type="protein sequence ID" value="MDK3072586.1"/>
    <property type="molecule type" value="Genomic_DNA"/>
</dbReference>
<evidence type="ECO:0000313" key="3">
    <source>
        <dbReference type="EMBL" id="MDK3072586.1"/>
    </source>
</evidence>
<accession>A0ABT7FBU3</accession>
<keyword evidence="1" id="KW-0812">Transmembrane</keyword>
<evidence type="ECO:0000259" key="2">
    <source>
        <dbReference type="Pfam" id="PF02517"/>
    </source>
</evidence>
<organism evidence="3 4">
    <name type="scientific">Sedimentitalea xiamensis</name>
    <dbReference type="NCBI Taxonomy" id="3050037"/>
    <lineage>
        <taxon>Bacteria</taxon>
        <taxon>Pseudomonadati</taxon>
        <taxon>Pseudomonadota</taxon>
        <taxon>Alphaproteobacteria</taxon>
        <taxon>Rhodobacterales</taxon>
        <taxon>Paracoccaceae</taxon>
        <taxon>Sedimentitalea</taxon>
    </lineage>
</organism>
<feature type="transmembrane region" description="Helical" evidence="1">
    <location>
        <begin position="179"/>
        <end position="201"/>
    </location>
</feature>
<dbReference type="RefSeq" id="WP_284484529.1">
    <property type="nucleotide sequence ID" value="NZ_JASNJE010000005.1"/>
</dbReference>
<gene>
    <name evidence="3" type="ORF">QO034_05645</name>
</gene>
<feature type="domain" description="CAAX prenyl protease 2/Lysostaphin resistance protein A-like" evidence="2">
    <location>
        <begin position="112"/>
        <end position="193"/>
    </location>
</feature>
<evidence type="ECO:0000256" key="1">
    <source>
        <dbReference type="SAM" id="Phobius"/>
    </source>
</evidence>
<comment type="caution">
    <text evidence="3">The sequence shown here is derived from an EMBL/GenBank/DDBJ whole genome shotgun (WGS) entry which is preliminary data.</text>
</comment>
<name>A0ABT7FBU3_9RHOB</name>
<dbReference type="Proteomes" id="UP001227126">
    <property type="component" value="Unassembled WGS sequence"/>
</dbReference>
<keyword evidence="4" id="KW-1185">Reference proteome</keyword>
<feature type="transmembrane region" description="Helical" evidence="1">
    <location>
        <begin position="77"/>
        <end position="99"/>
    </location>
</feature>
<feature type="transmembrane region" description="Helical" evidence="1">
    <location>
        <begin position="143"/>
        <end position="173"/>
    </location>
</feature>